<gene>
    <name evidence="2" type="ORF">GCM10007043_22750</name>
</gene>
<dbReference type="Pfam" id="PF07441">
    <property type="entry name" value="BofA"/>
    <property type="match status" value="1"/>
</dbReference>
<protein>
    <recommendedName>
        <fullName evidence="4">Pro-sigmaK processing inhibitor BofA</fullName>
    </recommendedName>
</protein>
<feature type="transmembrane region" description="Helical" evidence="1">
    <location>
        <begin position="32"/>
        <end position="53"/>
    </location>
</feature>
<evidence type="ECO:0000313" key="3">
    <source>
        <dbReference type="Proteomes" id="UP000637720"/>
    </source>
</evidence>
<name>A0A8J3BBZ8_9BACI</name>
<proteinExistence type="predicted"/>
<keyword evidence="1" id="KW-1133">Transmembrane helix</keyword>
<evidence type="ECO:0000256" key="1">
    <source>
        <dbReference type="SAM" id="Phobius"/>
    </source>
</evidence>
<keyword evidence="1" id="KW-0812">Transmembrane</keyword>
<reference evidence="2" key="1">
    <citation type="journal article" date="2014" name="Int. J. Syst. Evol. Microbiol.">
        <title>Complete genome sequence of Corynebacterium casei LMG S-19264T (=DSM 44701T), isolated from a smear-ripened cheese.</title>
        <authorList>
            <consortium name="US DOE Joint Genome Institute (JGI-PGF)"/>
            <person name="Walter F."/>
            <person name="Albersmeier A."/>
            <person name="Kalinowski J."/>
            <person name="Ruckert C."/>
        </authorList>
    </citation>
    <scope>NUCLEOTIDE SEQUENCE</scope>
    <source>
        <strain evidence="2">JCM 14719</strain>
    </source>
</reference>
<evidence type="ECO:0008006" key="4">
    <source>
        <dbReference type="Google" id="ProtNLM"/>
    </source>
</evidence>
<dbReference type="Proteomes" id="UP000637720">
    <property type="component" value="Unassembled WGS sequence"/>
</dbReference>
<sequence>MPMKEWGWALLAGLVAVLLVQARSFFTPLRWIGYAVVHVVVGALVIYFFNLFAEMADFRLPINPLTALVVGFGGVPGLVALVLLKGWFV</sequence>
<reference evidence="2" key="2">
    <citation type="submission" date="2020-09" db="EMBL/GenBank/DDBJ databases">
        <authorList>
            <person name="Sun Q."/>
            <person name="Ohkuma M."/>
        </authorList>
    </citation>
    <scope>NUCLEOTIDE SEQUENCE</scope>
    <source>
        <strain evidence="2">JCM 14719</strain>
    </source>
</reference>
<accession>A0A8J3BBZ8</accession>
<comment type="caution">
    <text evidence="2">The sequence shown here is derived from an EMBL/GenBank/DDBJ whole genome shotgun (WGS) entry which is preliminary data.</text>
</comment>
<dbReference type="NCBIfam" id="TIGR02862">
    <property type="entry name" value="spore_BofA"/>
    <property type="match status" value="1"/>
</dbReference>
<evidence type="ECO:0000313" key="2">
    <source>
        <dbReference type="EMBL" id="GGK08117.1"/>
    </source>
</evidence>
<feature type="transmembrane region" description="Helical" evidence="1">
    <location>
        <begin position="65"/>
        <end position="88"/>
    </location>
</feature>
<keyword evidence="3" id="KW-1185">Reference proteome</keyword>
<dbReference type="EMBL" id="BMOF01000073">
    <property type="protein sequence ID" value="GGK08117.1"/>
    <property type="molecule type" value="Genomic_DNA"/>
</dbReference>
<keyword evidence="1" id="KW-0472">Membrane</keyword>
<dbReference type="InterPro" id="IPR010001">
    <property type="entry name" value="BofA"/>
</dbReference>
<dbReference type="AlphaFoldDB" id="A0A8J3BBZ8"/>
<organism evidence="2 3">
    <name type="scientific">Calditerricola satsumensis</name>
    <dbReference type="NCBI Taxonomy" id="373054"/>
    <lineage>
        <taxon>Bacteria</taxon>
        <taxon>Bacillati</taxon>
        <taxon>Bacillota</taxon>
        <taxon>Bacilli</taxon>
        <taxon>Bacillales</taxon>
        <taxon>Bacillaceae</taxon>
        <taxon>Calditerricola</taxon>
    </lineage>
</organism>